<dbReference type="Proteomes" id="UP000298847">
    <property type="component" value="Unassembled WGS sequence"/>
</dbReference>
<gene>
    <name evidence="2" type="ORF">ERS019209_00688</name>
    <name evidence="3" type="ORF">SAMEA3354366_01049</name>
</gene>
<evidence type="ECO:0000256" key="1">
    <source>
        <dbReference type="SAM" id="SignalP"/>
    </source>
</evidence>
<accession>A0A0B7L564</accession>
<dbReference type="RefSeq" id="WP_000669430.1">
    <property type="nucleotide sequence ID" value="NZ_CDPZ01000003.1"/>
</dbReference>
<keyword evidence="1" id="KW-0732">Signal</keyword>
<evidence type="ECO:0000313" key="4">
    <source>
        <dbReference type="Proteomes" id="UP000048507"/>
    </source>
</evidence>
<reference evidence="3 5" key="2">
    <citation type="submission" date="2019-04" db="EMBL/GenBank/DDBJ databases">
        <authorList>
            <consortium name="Pathogen Informatics"/>
        </authorList>
    </citation>
    <scope>NUCLEOTIDE SEQUENCE [LARGE SCALE GENOMIC DNA]</scope>
    <source>
        <strain evidence="3 5">GPSC22</strain>
    </source>
</reference>
<feature type="signal peptide" evidence="1">
    <location>
        <begin position="1"/>
        <end position="25"/>
    </location>
</feature>
<protein>
    <recommendedName>
        <fullName evidence="6">Streptococcin A-M57</fullName>
    </recommendedName>
</protein>
<dbReference type="Proteomes" id="UP000048507">
    <property type="component" value="Unassembled WGS sequence"/>
</dbReference>
<dbReference type="EMBL" id="CFFA01000005">
    <property type="protein sequence ID" value="CEX62467.1"/>
    <property type="molecule type" value="Genomic_DNA"/>
</dbReference>
<evidence type="ECO:0008006" key="6">
    <source>
        <dbReference type="Google" id="ProtNLM"/>
    </source>
</evidence>
<evidence type="ECO:0000313" key="5">
    <source>
        <dbReference type="Proteomes" id="UP000298847"/>
    </source>
</evidence>
<dbReference type="EMBL" id="CAAXWD010000002">
    <property type="protein sequence ID" value="VQC99357.1"/>
    <property type="molecule type" value="Genomic_DNA"/>
</dbReference>
<evidence type="ECO:0000313" key="2">
    <source>
        <dbReference type="EMBL" id="CEX62467.1"/>
    </source>
</evidence>
<comment type="caution">
    <text evidence="2">The sequence shown here is derived from an EMBL/GenBank/DDBJ whole genome shotgun (WGS) entry which is preliminary data.</text>
</comment>
<name>A0A0B7L564_STREE</name>
<organism evidence="2 4">
    <name type="scientific">Streptococcus pneumoniae</name>
    <dbReference type="NCBI Taxonomy" id="1313"/>
    <lineage>
        <taxon>Bacteria</taxon>
        <taxon>Bacillati</taxon>
        <taxon>Bacillota</taxon>
        <taxon>Bacilli</taxon>
        <taxon>Lactobacillales</taxon>
        <taxon>Streptococcaceae</taxon>
        <taxon>Streptococcus</taxon>
    </lineage>
</organism>
<feature type="chain" id="PRO_5015034935" description="Streptococcin A-M57" evidence="1">
    <location>
        <begin position="26"/>
        <end position="173"/>
    </location>
</feature>
<reference evidence="2 4" key="1">
    <citation type="submission" date="2015-03" db="EMBL/GenBank/DDBJ databases">
        <authorList>
            <consortium name="Pathogen Informatics"/>
            <person name="Murphy D."/>
        </authorList>
    </citation>
    <scope>NUCLEOTIDE SEQUENCE [LARGE SCALE GENOMIC DNA]</scope>
    <source>
        <strain evidence="2">SMRU51</strain>
        <strain evidence="4">type strain: N</strain>
    </source>
</reference>
<sequence>MKFKKIVTSALVVLSLFSIMSPSIASVRVFADDVTTTEVSEISTQEQKQIDDVANVLEQMFRNGVNEKNFTEYVYKNFSQKDIALAENELETNINNPYDRVPWDEMGGCIAGKIRDEFFAMINVSLIVKYAQKKAWSELAKVVLRFVKANGLKTNIYIIAGQLAIWAVQCGLE</sequence>
<evidence type="ECO:0000313" key="3">
    <source>
        <dbReference type="EMBL" id="VQC99357.1"/>
    </source>
</evidence>
<dbReference type="AlphaFoldDB" id="A0A0B7L564"/>
<proteinExistence type="predicted"/>